<feature type="transmembrane region" description="Helical" evidence="1">
    <location>
        <begin position="93"/>
        <end position="113"/>
    </location>
</feature>
<feature type="transmembrane region" description="Helical" evidence="1">
    <location>
        <begin position="149"/>
        <end position="167"/>
    </location>
</feature>
<gene>
    <name evidence="2" type="ORF">EM932_18625</name>
</gene>
<feature type="transmembrane region" description="Helical" evidence="1">
    <location>
        <begin position="199"/>
        <end position="215"/>
    </location>
</feature>
<keyword evidence="1" id="KW-0812">Transmembrane</keyword>
<dbReference type="RefSeq" id="WP_135878718.1">
    <property type="nucleotide sequence ID" value="NZ_SRSO01000036.1"/>
</dbReference>
<dbReference type="OrthoDB" id="102112at2"/>
<feature type="transmembrane region" description="Helical" evidence="1">
    <location>
        <begin position="64"/>
        <end position="81"/>
    </location>
</feature>
<feature type="transmembrane region" description="Helical" evidence="1">
    <location>
        <begin position="7"/>
        <end position="29"/>
    </location>
</feature>
<evidence type="ECO:0000313" key="2">
    <source>
        <dbReference type="EMBL" id="TGV00710.1"/>
    </source>
</evidence>
<name>A0A4S1DRV3_9FLAO</name>
<reference evidence="2 3" key="1">
    <citation type="submission" date="2019-04" db="EMBL/GenBank/DDBJ databases">
        <authorList>
            <person name="Liu A."/>
        </authorList>
    </citation>
    <scope>NUCLEOTIDE SEQUENCE [LARGE SCALE GENOMIC DNA]</scope>
    <source>
        <strain evidence="2 3">RZ03</strain>
    </source>
</reference>
<keyword evidence="1" id="KW-0472">Membrane</keyword>
<dbReference type="Proteomes" id="UP000307602">
    <property type="component" value="Unassembled WGS sequence"/>
</dbReference>
<organism evidence="2 3">
    <name type="scientific">Flavivirga rizhaonensis</name>
    <dbReference type="NCBI Taxonomy" id="2559571"/>
    <lineage>
        <taxon>Bacteria</taxon>
        <taxon>Pseudomonadati</taxon>
        <taxon>Bacteroidota</taxon>
        <taxon>Flavobacteriia</taxon>
        <taxon>Flavobacteriales</taxon>
        <taxon>Flavobacteriaceae</taxon>
        <taxon>Flavivirga</taxon>
    </lineage>
</organism>
<keyword evidence="1" id="KW-1133">Transmembrane helix</keyword>
<accession>A0A4S1DRV3</accession>
<keyword evidence="3" id="KW-1185">Reference proteome</keyword>
<feature type="transmembrane region" description="Helical" evidence="1">
    <location>
        <begin position="174"/>
        <end position="193"/>
    </location>
</feature>
<comment type="caution">
    <text evidence="2">The sequence shown here is derived from an EMBL/GenBank/DDBJ whole genome shotgun (WGS) entry which is preliminary data.</text>
</comment>
<feature type="transmembrane region" description="Helical" evidence="1">
    <location>
        <begin position="249"/>
        <end position="270"/>
    </location>
</feature>
<dbReference type="EMBL" id="SRSO01000036">
    <property type="protein sequence ID" value="TGV00710.1"/>
    <property type="molecule type" value="Genomic_DNA"/>
</dbReference>
<protein>
    <recommendedName>
        <fullName evidence="4">DoxX family protein</fullName>
    </recommendedName>
</protein>
<dbReference type="AlphaFoldDB" id="A0A4S1DRV3"/>
<evidence type="ECO:0000313" key="3">
    <source>
        <dbReference type="Proteomes" id="UP000307602"/>
    </source>
</evidence>
<evidence type="ECO:0000256" key="1">
    <source>
        <dbReference type="SAM" id="Phobius"/>
    </source>
</evidence>
<sequence>MELIKKIGFRLIFVYFITYVLLFITSPWLESILNGFSLHVLDWGNDIEFKSTGSGDRKFDFVRLWFNVLLTLIITSIWSLLDQKRETYDKLHYGFLVFIRFMLFVIMQLYGMAKVFKVQFTSHSYEKLIQPIGELSPMGLAWTFMGHSFMYNIFLGFAEVLGGLLLLSKRTTTLGSLIILGVMSNVLVMNLTYDIPVKLFSTHIILMSLILLMSDRKRLIDFFIRNRNVEKNELYTPLKKNKFRTFISVFKKGVGVLILVVVVAQCFLKIDVRGLLTDKSMLHGVWEVESFQKNKQLLPPLLTDATRWRYFIIDEKRKAVVKKMTDDLERFKMNVDVDKQQMMLSNENDSTLQVLSFKFQNKVRLKMQGIIYGDTLNILLNKKSDDDFKLISRKFQWITEKPYQY</sequence>
<evidence type="ECO:0008006" key="4">
    <source>
        <dbReference type="Google" id="ProtNLM"/>
    </source>
</evidence>
<proteinExistence type="predicted"/>